<gene>
    <name evidence="8" type="primary">comB</name>
    <name evidence="9" type="ORF">BBF96_13965</name>
</gene>
<protein>
    <recommendedName>
        <fullName evidence="4 8">Probable 2-phosphosulfolactate phosphatase</fullName>
        <ecNumber evidence="3 8">3.1.3.71</ecNumber>
    </recommendedName>
</protein>
<dbReference type="Proteomes" id="UP000267250">
    <property type="component" value="Chromosome"/>
</dbReference>
<dbReference type="HAMAP" id="MF_00490">
    <property type="entry name" value="ComB"/>
    <property type="match status" value="1"/>
</dbReference>
<evidence type="ECO:0000313" key="9">
    <source>
        <dbReference type="EMBL" id="AZR74395.1"/>
    </source>
</evidence>
<dbReference type="RefSeq" id="WP_127017752.1">
    <property type="nucleotide sequence ID" value="NZ_CP016379.1"/>
</dbReference>
<evidence type="ECO:0000256" key="7">
    <source>
        <dbReference type="ARBA" id="ARBA00033711"/>
    </source>
</evidence>
<evidence type="ECO:0000256" key="6">
    <source>
        <dbReference type="ARBA" id="ARBA00022842"/>
    </source>
</evidence>
<sequence>MQVEIILTVNEMEDQLLVGKTAVVIDTLRATSTIVTALYYGAKLVEPKAGIVEARNRGKELKEGTYLLCGERNGIKVEGFDLGNSPLEYQPQVVSGKTVILSTTNGTKTIQRAMLAHRVLIGSLLNRSITMEEAINLGKDLVLCCSGTQGHFSLEDFVTAGAMISYLKNKGIQIQGDDRVQTAWLLYERYADDLVELMSCSQNGSRLVNIGQKADIEFCAQLDFFPLLCYFDGERVYY</sequence>
<comment type="cofactor">
    <cofactor evidence="1 8">
        <name>Mg(2+)</name>
        <dbReference type="ChEBI" id="CHEBI:18420"/>
    </cofactor>
</comment>
<dbReference type="AlphaFoldDB" id="A0A3Q9HRZ4"/>
<dbReference type="InterPro" id="IPR005238">
    <property type="entry name" value="ComB-like"/>
</dbReference>
<keyword evidence="6 8" id="KW-0460">Magnesium</keyword>
<dbReference type="EC" id="3.1.3.71" evidence="3 8"/>
<reference evidence="9 10" key="1">
    <citation type="submission" date="2016-07" db="EMBL/GenBank/DDBJ databases">
        <title>Genome and transcriptome analysis of iron-reducing fermentative bacteria Anoxybacter fermentans.</title>
        <authorList>
            <person name="Zeng X."/>
            <person name="Shao Z."/>
        </authorList>
    </citation>
    <scope>NUCLEOTIDE SEQUENCE [LARGE SCALE GENOMIC DNA]</scope>
    <source>
        <strain evidence="9 10">DY22613</strain>
    </source>
</reference>
<evidence type="ECO:0000256" key="2">
    <source>
        <dbReference type="ARBA" id="ARBA00009997"/>
    </source>
</evidence>
<evidence type="ECO:0000256" key="8">
    <source>
        <dbReference type="HAMAP-Rule" id="MF_00490"/>
    </source>
</evidence>
<comment type="catalytic activity">
    <reaction evidence="7 8">
        <text>(2R)-O-phospho-3-sulfolactate + H2O = (2R)-3-sulfolactate + phosphate</text>
        <dbReference type="Rhea" id="RHEA:23416"/>
        <dbReference type="ChEBI" id="CHEBI:15377"/>
        <dbReference type="ChEBI" id="CHEBI:15597"/>
        <dbReference type="ChEBI" id="CHEBI:43474"/>
        <dbReference type="ChEBI" id="CHEBI:58738"/>
        <dbReference type="EC" id="3.1.3.71"/>
    </reaction>
</comment>
<dbReference type="PANTHER" id="PTHR37311:SF1">
    <property type="entry name" value="2-PHOSPHOSULFOLACTATE PHOSPHATASE-RELATED"/>
    <property type="match status" value="1"/>
</dbReference>
<dbReference type="OrthoDB" id="4913at2"/>
<evidence type="ECO:0000256" key="5">
    <source>
        <dbReference type="ARBA" id="ARBA00022801"/>
    </source>
</evidence>
<proteinExistence type="inferred from homology"/>
<evidence type="ECO:0000256" key="4">
    <source>
        <dbReference type="ARBA" id="ARBA00021948"/>
    </source>
</evidence>
<evidence type="ECO:0000256" key="1">
    <source>
        <dbReference type="ARBA" id="ARBA00001946"/>
    </source>
</evidence>
<comment type="similarity">
    <text evidence="2 8">Belongs to the ComB family.</text>
</comment>
<dbReference type="SUPFAM" id="SSF142823">
    <property type="entry name" value="ComB-like"/>
    <property type="match status" value="1"/>
</dbReference>
<dbReference type="GO" id="GO:0050532">
    <property type="term" value="F:2-phosphosulfolactate phosphatase activity"/>
    <property type="evidence" value="ECO:0007669"/>
    <property type="project" value="UniProtKB-UniRule"/>
</dbReference>
<organism evidence="9 10">
    <name type="scientific">Anoxybacter fermentans</name>
    <dbReference type="NCBI Taxonomy" id="1323375"/>
    <lineage>
        <taxon>Bacteria</taxon>
        <taxon>Bacillati</taxon>
        <taxon>Bacillota</taxon>
        <taxon>Clostridia</taxon>
        <taxon>Halanaerobiales</taxon>
        <taxon>Anoxybacter</taxon>
    </lineage>
</organism>
<evidence type="ECO:0000313" key="10">
    <source>
        <dbReference type="Proteomes" id="UP000267250"/>
    </source>
</evidence>
<dbReference type="FunFam" id="3.90.1560.10:FF:000001">
    <property type="entry name" value="Probable 2-phosphosulfolactate phosphatase"/>
    <property type="match status" value="1"/>
</dbReference>
<dbReference type="EMBL" id="CP016379">
    <property type="protein sequence ID" value="AZR74395.1"/>
    <property type="molecule type" value="Genomic_DNA"/>
</dbReference>
<dbReference type="InterPro" id="IPR036702">
    <property type="entry name" value="ComB-like_sf"/>
</dbReference>
<dbReference type="KEGG" id="aft:BBF96_13965"/>
<dbReference type="PANTHER" id="PTHR37311">
    <property type="entry name" value="2-PHOSPHOSULFOLACTATE PHOSPHATASE-RELATED"/>
    <property type="match status" value="1"/>
</dbReference>
<accession>A0A3Q9HRZ4</accession>
<dbReference type="Gene3D" id="3.90.1560.10">
    <property type="entry name" value="ComB-like"/>
    <property type="match status" value="1"/>
</dbReference>
<keyword evidence="10" id="KW-1185">Reference proteome</keyword>
<name>A0A3Q9HRZ4_9FIRM</name>
<dbReference type="GO" id="GO:0050545">
    <property type="term" value="F:sulfopyruvate decarboxylase activity"/>
    <property type="evidence" value="ECO:0007669"/>
    <property type="project" value="TreeGrafter"/>
</dbReference>
<dbReference type="GO" id="GO:0000287">
    <property type="term" value="F:magnesium ion binding"/>
    <property type="evidence" value="ECO:0007669"/>
    <property type="project" value="UniProtKB-UniRule"/>
</dbReference>
<evidence type="ECO:0000256" key="3">
    <source>
        <dbReference type="ARBA" id="ARBA00012953"/>
    </source>
</evidence>
<keyword evidence="5 8" id="KW-0378">Hydrolase</keyword>
<dbReference type="Pfam" id="PF04029">
    <property type="entry name" value="2-ph_phosp"/>
    <property type="match status" value="1"/>
</dbReference>